<dbReference type="NCBIfam" id="TIGR02224">
    <property type="entry name" value="recomb_XerC"/>
    <property type="match status" value="1"/>
</dbReference>
<dbReference type="InterPro" id="IPR050090">
    <property type="entry name" value="Tyrosine_recombinase_XerCD"/>
</dbReference>
<dbReference type="InterPro" id="IPR011931">
    <property type="entry name" value="Recomb_XerC"/>
</dbReference>
<evidence type="ECO:0000256" key="8">
    <source>
        <dbReference type="ARBA" id="ARBA00023172"/>
    </source>
</evidence>
<comment type="similarity">
    <text evidence="2 10">Belongs to the 'phage' integrase family. XerC subfamily.</text>
</comment>
<keyword evidence="6 10" id="KW-0229">DNA integration</keyword>
<dbReference type="Proteomes" id="UP000005444">
    <property type="component" value="Chromosome"/>
</dbReference>
<dbReference type="Gene3D" id="1.10.443.10">
    <property type="entry name" value="Intergrase catalytic core"/>
    <property type="match status" value="1"/>
</dbReference>
<feature type="active site" description="O-(3'-phospho-DNA)-tyrosine intermediate" evidence="10">
    <location>
        <position position="279"/>
    </location>
</feature>
<dbReference type="GO" id="GO:0003677">
    <property type="term" value="F:DNA binding"/>
    <property type="evidence" value="ECO:0007669"/>
    <property type="project" value="UniProtKB-UniRule"/>
</dbReference>
<reference evidence="14 15" key="1">
    <citation type="journal article" date="2012" name="J. Bacteriol.">
        <title>Complete Genome Sequence of the Beer Spoilage Organism Pediococcus claussenii ATCC BAA-344T.</title>
        <authorList>
            <person name="Pittet V."/>
            <person name="Abegunde T."/>
            <person name="Marfleet T."/>
            <person name="Haakensen M."/>
            <person name="Morrow K."/>
            <person name="Jayaprakash T."/>
            <person name="Schroeder K."/>
            <person name="Trost B."/>
            <person name="Byrns S."/>
            <person name="Bergsveinson J."/>
            <person name="Kusalik A."/>
            <person name="Ziola B."/>
        </authorList>
    </citation>
    <scope>NUCLEOTIDE SEQUENCE [LARGE SCALE GENOMIC DNA]</scope>
    <source>
        <strain evidence="14 15">ATCC BAA-344</strain>
    </source>
</reference>
<dbReference type="PROSITE" id="PS51898">
    <property type="entry name" value="TYR_RECOMBINASE"/>
    <property type="match status" value="1"/>
</dbReference>
<evidence type="ECO:0000256" key="11">
    <source>
        <dbReference type="NCBIfam" id="TIGR02224"/>
    </source>
</evidence>
<evidence type="ECO:0000313" key="15">
    <source>
        <dbReference type="Proteomes" id="UP000005444"/>
    </source>
</evidence>
<evidence type="ECO:0000259" key="13">
    <source>
        <dbReference type="PROSITE" id="PS51900"/>
    </source>
</evidence>
<accession>G8PD60</accession>
<keyword evidence="15" id="KW-1185">Reference proteome</keyword>
<dbReference type="NCBIfam" id="NF040815">
    <property type="entry name" value="recomb_XerA_Arch"/>
    <property type="match status" value="1"/>
</dbReference>
<feature type="active site" evidence="10">
    <location>
        <position position="171"/>
    </location>
</feature>
<dbReference type="InterPro" id="IPR023009">
    <property type="entry name" value="Tyrosine_recombinase_XerC/XerD"/>
</dbReference>
<evidence type="ECO:0000256" key="5">
    <source>
        <dbReference type="ARBA" id="ARBA00022829"/>
    </source>
</evidence>
<organism evidence="14 15">
    <name type="scientific">Pediococcus claussenii (strain ATCC BAA-344 / DSM 14800 / JCM 18046 / KCTC 3811 / LMG 21948 / P06)</name>
    <dbReference type="NCBI Taxonomy" id="701521"/>
    <lineage>
        <taxon>Bacteria</taxon>
        <taxon>Bacillati</taxon>
        <taxon>Bacillota</taxon>
        <taxon>Bacilli</taxon>
        <taxon>Lactobacillales</taxon>
        <taxon>Lactobacillaceae</taxon>
        <taxon>Pediococcus</taxon>
    </lineage>
</organism>
<dbReference type="InterPro" id="IPR004107">
    <property type="entry name" value="Integrase_SAM-like_N"/>
</dbReference>
<dbReference type="InterPro" id="IPR010998">
    <property type="entry name" value="Integrase_recombinase_N"/>
</dbReference>
<dbReference type="GO" id="GO:0051301">
    <property type="term" value="P:cell division"/>
    <property type="evidence" value="ECO:0007669"/>
    <property type="project" value="UniProtKB-UniRule"/>
</dbReference>
<feature type="domain" description="Core-binding (CB)" evidence="13">
    <location>
        <begin position="1"/>
        <end position="85"/>
    </location>
</feature>
<keyword evidence="8 10" id="KW-0233">DNA recombination</keyword>
<gene>
    <name evidence="10 14" type="primary">xerC</name>
    <name evidence="14" type="ordered locus">PECL_926</name>
</gene>
<keyword evidence="5 10" id="KW-0159">Chromosome partition</keyword>
<dbReference type="Gene3D" id="1.10.150.130">
    <property type="match status" value="1"/>
</dbReference>
<keyword evidence="4 10" id="KW-0132">Cell division</keyword>
<evidence type="ECO:0000256" key="6">
    <source>
        <dbReference type="ARBA" id="ARBA00022908"/>
    </source>
</evidence>
<dbReference type="GO" id="GO:0009037">
    <property type="term" value="F:tyrosine-based site-specific recombinase activity"/>
    <property type="evidence" value="ECO:0007669"/>
    <property type="project" value="UniProtKB-UniRule"/>
</dbReference>
<dbReference type="PANTHER" id="PTHR30349:SF77">
    <property type="entry name" value="TYROSINE RECOMBINASE XERC"/>
    <property type="match status" value="1"/>
</dbReference>
<dbReference type="HAMAP" id="MF_01808">
    <property type="entry name" value="Recomb_XerC_XerD"/>
    <property type="match status" value="1"/>
</dbReference>
<keyword evidence="9 10" id="KW-0131">Cell cycle</keyword>
<evidence type="ECO:0000256" key="7">
    <source>
        <dbReference type="ARBA" id="ARBA00023125"/>
    </source>
</evidence>
<feature type="domain" description="Tyr recombinase" evidence="12">
    <location>
        <begin position="106"/>
        <end position="292"/>
    </location>
</feature>
<protein>
    <recommendedName>
        <fullName evidence="10 11">Tyrosine recombinase XerC</fullName>
    </recommendedName>
</protein>
<dbReference type="AlphaFoldDB" id="G8PD60"/>
<comment type="subunit">
    <text evidence="10">Forms a cyclic heterotetrameric complex composed of two molecules of XerC and two molecules of XerD.</text>
</comment>
<dbReference type="GO" id="GO:0007059">
    <property type="term" value="P:chromosome segregation"/>
    <property type="evidence" value="ECO:0007669"/>
    <property type="project" value="UniProtKB-UniRule"/>
</dbReference>
<keyword evidence="7 10" id="KW-0238">DNA-binding</keyword>
<comment type="subcellular location">
    <subcellularLocation>
        <location evidence="1 10">Cytoplasm</location>
    </subcellularLocation>
</comment>
<dbReference type="PROSITE" id="PS51900">
    <property type="entry name" value="CB"/>
    <property type="match status" value="1"/>
</dbReference>
<dbReference type="EMBL" id="CP003137">
    <property type="protein sequence ID" value="AEV95195.1"/>
    <property type="molecule type" value="Genomic_DNA"/>
</dbReference>
<keyword evidence="3 10" id="KW-0963">Cytoplasm</keyword>
<dbReference type="Pfam" id="PF00589">
    <property type="entry name" value="Phage_integrase"/>
    <property type="match status" value="1"/>
</dbReference>
<dbReference type="STRING" id="701521.PECL_926"/>
<dbReference type="CDD" id="cd00798">
    <property type="entry name" value="INT_XerDC_C"/>
    <property type="match status" value="1"/>
</dbReference>
<dbReference type="GO" id="GO:0006313">
    <property type="term" value="P:DNA transposition"/>
    <property type="evidence" value="ECO:0007669"/>
    <property type="project" value="UniProtKB-UniRule"/>
</dbReference>
<comment type="function">
    <text evidence="10">Site-specific tyrosine recombinase, which acts by catalyzing the cutting and rejoining of the recombining DNA molecules. The XerC-XerD complex is essential to convert dimers of the bacterial chromosome into monomers to permit their segregation at cell division. It also contributes to the segregational stability of plasmids.</text>
</comment>
<dbReference type="HOGENOM" id="CLU_027562_9_0_9"/>
<feature type="active site" evidence="10">
    <location>
        <position position="147"/>
    </location>
</feature>
<dbReference type="InterPro" id="IPR002104">
    <property type="entry name" value="Integrase_catalytic"/>
</dbReference>
<evidence type="ECO:0000256" key="9">
    <source>
        <dbReference type="ARBA" id="ARBA00023306"/>
    </source>
</evidence>
<feature type="active site" evidence="10">
    <location>
        <position position="270"/>
    </location>
</feature>
<dbReference type="InterPro" id="IPR011010">
    <property type="entry name" value="DNA_brk_join_enz"/>
</dbReference>
<dbReference type="InterPro" id="IPR044068">
    <property type="entry name" value="CB"/>
</dbReference>
<evidence type="ECO:0000256" key="10">
    <source>
        <dbReference type="HAMAP-Rule" id="MF_01808"/>
    </source>
</evidence>
<dbReference type="InterPro" id="IPR013762">
    <property type="entry name" value="Integrase-like_cat_sf"/>
</dbReference>
<dbReference type="eggNOG" id="COG4974">
    <property type="taxonomic scope" value="Bacteria"/>
</dbReference>
<dbReference type="Pfam" id="PF02899">
    <property type="entry name" value="Phage_int_SAM_1"/>
    <property type="match status" value="1"/>
</dbReference>
<evidence type="ECO:0000256" key="1">
    <source>
        <dbReference type="ARBA" id="ARBA00004496"/>
    </source>
</evidence>
<feature type="active site" evidence="10">
    <location>
        <position position="247"/>
    </location>
</feature>
<dbReference type="PATRIC" id="fig|701521.8.peg.874"/>
<evidence type="ECO:0000256" key="4">
    <source>
        <dbReference type="ARBA" id="ARBA00022618"/>
    </source>
</evidence>
<name>G8PD60_PEDCP</name>
<evidence type="ECO:0000256" key="3">
    <source>
        <dbReference type="ARBA" id="ARBA00022490"/>
    </source>
</evidence>
<evidence type="ECO:0000313" key="14">
    <source>
        <dbReference type="EMBL" id="AEV95195.1"/>
    </source>
</evidence>
<feature type="active site" evidence="10">
    <location>
        <position position="244"/>
    </location>
</feature>
<evidence type="ECO:0000259" key="12">
    <source>
        <dbReference type="PROSITE" id="PS51898"/>
    </source>
</evidence>
<proteinExistence type="inferred from homology"/>
<dbReference type="KEGG" id="pce:PECL_926"/>
<dbReference type="SUPFAM" id="SSF56349">
    <property type="entry name" value="DNA breaking-rejoining enzymes"/>
    <property type="match status" value="1"/>
</dbReference>
<evidence type="ECO:0000256" key="2">
    <source>
        <dbReference type="ARBA" id="ARBA00006657"/>
    </source>
</evidence>
<dbReference type="PANTHER" id="PTHR30349">
    <property type="entry name" value="PHAGE INTEGRASE-RELATED"/>
    <property type="match status" value="1"/>
</dbReference>
<dbReference type="GO" id="GO:0005737">
    <property type="term" value="C:cytoplasm"/>
    <property type="evidence" value="ECO:0007669"/>
    <property type="project" value="UniProtKB-SubCell"/>
</dbReference>
<sequence>MDYLELFVRYLKVEHQYSDQTIKAYSEDIQEFTRFIQDTNPKSDLLSIDRFDASVFMSFLFDQHLERTTIARKTSALKSFYNFLLQNNLVTKNPFELIQLKKHSDKLPHFFYDKEINILFKSLYDAKGSFRLRNIAILEVLFGTGIRVSECSNLTWTDINFDMKTMLIRGKGDKERYVPFGNYAKQALIKYRSDERSVLMQKYQQDHDFVFINNRGKQLTSAGIEYVLKRVYESSGLTGKIYPHMLRHTFATTMLNNGADLRTVQELLGHSSLSTTQIYTHVTRENLQASYRKFFPRATDNEGKK</sequence>
<dbReference type="RefSeq" id="WP_014215392.1">
    <property type="nucleotide sequence ID" value="NC_016605.1"/>
</dbReference>